<comment type="function">
    <text evidence="2">Catalyzes the transfer of a methyl group from 5-methyltetrahydrofolate to homocysteine resulting in methionine formation.</text>
</comment>
<comment type="caution">
    <text evidence="22">The sequence shown here is derived from an EMBL/GenBank/DDBJ whole genome shotgun (WGS) entry which is preliminary data.</text>
</comment>
<dbReference type="Gene3D" id="2.60.40.1180">
    <property type="entry name" value="Golgi alpha-mannosidase II"/>
    <property type="match status" value="2"/>
</dbReference>
<comment type="similarity">
    <text evidence="4">Belongs to the glycosyl hydrolase 31 family.</text>
</comment>
<evidence type="ECO:0000256" key="6">
    <source>
        <dbReference type="ARBA" id="ARBA00012034"/>
    </source>
</evidence>
<feature type="domain" description="Glycoside hydrolase family 31 TIM barrel" evidence="16">
    <location>
        <begin position="1223"/>
        <end position="1551"/>
    </location>
</feature>
<evidence type="ECO:0000256" key="14">
    <source>
        <dbReference type="ARBA" id="ARBA00023295"/>
    </source>
</evidence>
<proteinExistence type="inferred from homology"/>
<protein>
    <recommendedName>
        <fullName evidence="6">5-methyltetrahydropteroyltriglutamate--homocysteine S-methyltransferase</fullName>
        <ecNumber evidence="6">2.1.1.14</ecNumber>
    </recommendedName>
</protein>
<keyword evidence="7" id="KW-0489">Methyltransferase</keyword>
<dbReference type="CDD" id="cd03312">
    <property type="entry name" value="CIMS_N_terminal_like"/>
    <property type="match status" value="1"/>
</dbReference>
<dbReference type="InterPro" id="IPR006276">
    <property type="entry name" value="Cobalamin-indep_Met_synthase"/>
</dbReference>
<evidence type="ECO:0000313" key="23">
    <source>
        <dbReference type="Proteomes" id="UP000717515"/>
    </source>
</evidence>
<accession>A0A9P8CYN4</accession>
<dbReference type="Pfam" id="PF01055">
    <property type="entry name" value="Glyco_hydro_31_2nd"/>
    <property type="match status" value="1"/>
</dbReference>
<dbReference type="GO" id="GO:0003871">
    <property type="term" value="F:5-methyltetrahydropteroyltriglutamate-homocysteine S-methyltransferase activity"/>
    <property type="evidence" value="ECO:0007669"/>
    <property type="project" value="UniProtKB-EC"/>
</dbReference>
<evidence type="ECO:0000256" key="12">
    <source>
        <dbReference type="ARBA" id="ARBA00022833"/>
    </source>
</evidence>
<keyword evidence="9" id="KW-0808">Transferase</keyword>
<evidence type="ECO:0000256" key="4">
    <source>
        <dbReference type="ARBA" id="ARBA00007806"/>
    </source>
</evidence>
<feature type="domain" description="Glycosyl hydrolase family 31 C-terminal" evidence="21">
    <location>
        <begin position="1559"/>
        <end position="1646"/>
    </location>
</feature>
<keyword evidence="12" id="KW-0862">Zinc</keyword>
<dbReference type="FunFam" id="2.60.40.1180:FF:000023">
    <property type="entry name" value="neutral alpha-glucosidase AB isoform X2"/>
    <property type="match status" value="1"/>
</dbReference>
<dbReference type="GO" id="GO:0009086">
    <property type="term" value="P:methionine biosynthetic process"/>
    <property type="evidence" value="ECO:0007669"/>
    <property type="project" value="UniProtKB-KW"/>
</dbReference>
<feature type="domain" description="Cobalamin-independent methionine synthase MetE N-terminal" evidence="18">
    <location>
        <begin position="4"/>
        <end position="322"/>
    </location>
</feature>
<evidence type="ECO:0000256" key="9">
    <source>
        <dbReference type="ARBA" id="ARBA00022679"/>
    </source>
</evidence>
<evidence type="ECO:0000259" key="18">
    <source>
        <dbReference type="Pfam" id="PF08267"/>
    </source>
</evidence>
<dbReference type="Pfam" id="PF13802">
    <property type="entry name" value="Gal_mutarotas_2"/>
    <property type="match status" value="1"/>
</dbReference>
<dbReference type="HAMAP" id="MF_00172">
    <property type="entry name" value="Meth_synth"/>
    <property type="match status" value="1"/>
</dbReference>
<evidence type="ECO:0000256" key="10">
    <source>
        <dbReference type="ARBA" id="ARBA00022723"/>
    </source>
</evidence>
<comment type="similarity">
    <text evidence="5">Belongs to the vitamin-B12 independent methionine synthase family.</text>
</comment>
<dbReference type="InterPro" id="IPR002629">
    <property type="entry name" value="Met_Synth_C/arc"/>
</dbReference>
<evidence type="ECO:0000256" key="15">
    <source>
        <dbReference type="SAM" id="MobiDB-lite"/>
    </source>
</evidence>
<dbReference type="EC" id="2.1.1.14" evidence="6"/>
<dbReference type="Pfam" id="PF01717">
    <property type="entry name" value="Meth_synt_2"/>
    <property type="match status" value="1"/>
</dbReference>
<feature type="domain" description="Cobalamin-independent methionine synthase MetE C-terminal/archaeal" evidence="17">
    <location>
        <begin position="444"/>
        <end position="766"/>
    </location>
</feature>
<dbReference type="GO" id="GO:0005975">
    <property type="term" value="P:carbohydrate metabolic process"/>
    <property type="evidence" value="ECO:0007669"/>
    <property type="project" value="InterPro"/>
</dbReference>
<dbReference type="Gene3D" id="2.60.40.1760">
    <property type="entry name" value="glycosyl hydrolase (family 31)"/>
    <property type="match status" value="1"/>
</dbReference>
<dbReference type="InterPro" id="IPR025887">
    <property type="entry name" value="Glyco_hydro_31_N_dom"/>
</dbReference>
<dbReference type="NCBIfam" id="NF003556">
    <property type="entry name" value="PRK05222.1"/>
    <property type="match status" value="1"/>
</dbReference>
<dbReference type="CDD" id="cd14752">
    <property type="entry name" value="GH31_N"/>
    <property type="match status" value="1"/>
</dbReference>
<dbReference type="SUPFAM" id="SSF51726">
    <property type="entry name" value="UROD/MetE-like"/>
    <property type="match status" value="2"/>
</dbReference>
<dbReference type="InterPro" id="IPR017853">
    <property type="entry name" value="GH"/>
</dbReference>
<dbReference type="GO" id="GO:0090599">
    <property type="term" value="F:alpha-glucosidase activity"/>
    <property type="evidence" value="ECO:0007669"/>
    <property type="project" value="UniProtKB-ARBA"/>
</dbReference>
<dbReference type="Pfam" id="PF17137">
    <property type="entry name" value="DUF5110"/>
    <property type="match status" value="1"/>
</dbReference>
<feature type="domain" description="Glycoside hydrolase family 31 N-terminal" evidence="19">
    <location>
        <begin position="911"/>
        <end position="1160"/>
    </location>
</feature>
<dbReference type="Pfam" id="PF08267">
    <property type="entry name" value="Meth_synt_1"/>
    <property type="match status" value="1"/>
</dbReference>
<evidence type="ECO:0000259" key="16">
    <source>
        <dbReference type="Pfam" id="PF01055"/>
    </source>
</evidence>
<evidence type="ECO:0000259" key="19">
    <source>
        <dbReference type="Pfam" id="PF13802"/>
    </source>
</evidence>
<dbReference type="SUPFAM" id="SSF51011">
    <property type="entry name" value="Glycosyl hydrolase domain"/>
    <property type="match status" value="1"/>
</dbReference>
<dbReference type="PANTHER" id="PTHR30519">
    <property type="entry name" value="5-METHYLTETRAHYDROPTEROYLTRIGLUTAMATE--HOMOCYSTEINE METHYLTRANSFERASE"/>
    <property type="match status" value="1"/>
</dbReference>
<gene>
    <name evidence="22" type="ORF">KVV02_006905</name>
</gene>
<organism evidence="22 23">
    <name type="scientific">Mortierella alpina</name>
    <name type="common">Oleaginous fungus</name>
    <name type="synonym">Mortierella renispora</name>
    <dbReference type="NCBI Taxonomy" id="64518"/>
    <lineage>
        <taxon>Eukaryota</taxon>
        <taxon>Fungi</taxon>
        <taxon>Fungi incertae sedis</taxon>
        <taxon>Mucoromycota</taxon>
        <taxon>Mortierellomycotina</taxon>
        <taxon>Mortierellomycetes</taxon>
        <taxon>Mortierellales</taxon>
        <taxon>Mortierellaceae</taxon>
        <taxon>Mortierella</taxon>
    </lineage>
</organism>
<evidence type="ECO:0000256" key="2">
    <source>
        <dbReference type="ARBA" id="ARBA00002777"/>
    </source>
</evidence>
<dbReference type="Gene3D" id="3.20.20.80">
    <property type="entry name" value="Glycosidases"/>
    <property type="match status" value="2"/>
</dbReference>
<dbReference type="Pfam" id="PF21365">
    <property type="entry name" value="Glyco_hydro_31_3rd"/>
    <property type="match status" value="1"/>
</dbReference>
<dbReference type="InterPro" id="IPR000322">
    <property type="entry name" value="Glyco_hydro_31_TIM"/>
</dbReference>
<dbReference type="GO" id="GO:0032259">
    <property type="term" value="P:methylation"/>
    <property type="evidence" value="ECO:0007669"/>
    <property type="project" value="UniProtKB-KW"/>
</dbReference>
<evidence type="ECO:0000256" key="1">
    <source>
        <dbReference type="ARBA" id="ARBA00001947"/>
    </source>
</evidence>
<dbReference type="InterPro" id="IPR013215">
    <property type="entry name" value="Cbl-indep_Met_Synth_N"/>
</dbReference>
<dbReference type="Proteomes" id="UP000717515">
    <property type="component" value="Unassembled WGS sequence"/>
</dbReference>
<keyword evidence="11" id="KW-0378">Hydrolase</keyword>
<dbReference type="GO" id="GO:0008270">
    <property type="term" value="F:zinc ion binding"/>
    <property type="evidence" value="ECO:0007669"/>
    <property type="project" value="InterPro"/>
</dbReference>
<evidence type="ECO:0000256" key="3">
    <source>
        <dbReference type="ARBA" id="ARBA00004681"/>
    </source>
</evidence>
<dbReference type="NCBIfam" id="TIGR01371">
    <property type="entry name" value="met_syn_B12ind"/>
    <property type="match status" value="1"/>
</dbReference>
<evidence type="ECO:0000256" key="7">
    <source>
        <dbReference type="ARBA" id="ARBA00022603"/>
    </source>
</evidence>
<feature type="domain" description="DUF5110" evidence="20">
    <location>
        <begin position="1665"/>
        <end position="1704"/>
    </location>
</feature>
<evidence type="ECO:0000256" key="13">
    <source>
        <dbReference type="ARBA" id="ARBA00023167"/>
    </source>
</evidence>
<feature type="region of interest" description="Disordered" evidence="15">
    <location>
        <begin position="1013"/>
        <end position="1036"/>
    </location>
</feature>
<reference evidence="22" key="1">
    <citation type="submission" date="2021-07" db="EMBL/GenBank/DDBJ databases">
        <title>Draft genome of Mortierella alpina, strain LL118, isolated from an aspen leaf litter sample.</title>
        <authorList>
            <person name="Yang S."/>
            <person name="Vinatzer B.A."/>
        </authorList>
    </citation>
    <scope>NUCLEOTIDE SEQUENCE</scope>
    <source>
        <strain evidence="22">LL118</strain>
    </source>
</reference>
<dbReference type="EMBL" id="JAIFTL010000094">
    <property type="protein sequence ID" value="KAG9323616.1"/>
    <property type="molecule type" value="Genomic_DNA"/>
</dbReference>
<dbReference type="InterPro" id="IPR038071">
    <property type="entry name" value="UROD/MetE-like_sf"/>
</dbReference>
<comment type="pathway">
    <text evidence="3">Amino-acid biosynthesis; L-methionine biosynthesis via de novo pathway; L-methionine from L-homocysteine (MetE route): step 1/1.</text>
</comment>
<dbReference type="Gene3D" id="3.20.20.210">
    <property type="match status" value="2"/>
</dbReference>
<evidence type="ECO:0000313" key="22">
    <source>
        <dbReference type="EMBL" id="KAG9323616.1"/>
    </source>
</evidence>
<keyword evidence="8" id="KW-0028">Amino-acid biosynthesis</keyword>
<evidence type="ECO:0000259" key="20">
    <source>
        <dbReference type="Pfam" id="PF17137"/>
    </source>
</evidence>
<dbReference type="GO" id="GO:0030246">
    <property type="term" value="F:carbohydrate binding"/>
    <property type="evidence" value="ECO:0007669"/>
    <property type="project" value="InterPro"/>
</dbReference>
<dbReference type="InterPro" id="IPR013780">
    <property type="entry name" value="Glyco_hydro_b"/>
</dbReference>
<dbReference type="SUPFAM" id="SSF74650">
    <property type="entry name" value="Galactose mutarotase-like"/>
    <property type="match status" value="1"/>
</dbReference>
<evidence type="ECO:0000259" key="21">
    <source>
        <dbReference type="Pfam" id="PF21365"/>
    </source>
</evidence>
<sequence>MVQATNLGFPRIGAQRETKKIVESFWAGKVTEQAVDEAAVKLRAENWKLQQAQGLSQIPSGDFSFYDHVLDHSVMFNVIPQRFRHLRDGHERNFAIGRGIQKPATETQEKVDIEAQEMKKWFDTNYHYIVPEFETNQTFHLGAQVKTVQEFNEAKALGIHTRPVVLGPLSFLLLGKAAKNSAGLSLLSLLPKVLPVYEELFAKLAEAGADWIQVDEPCLGLDVAPAVIAHYHTTYTRLTAAAPKIKFLIATYFGRIGNNVSFIKDSGVAGLHIDLVRAPEQLEHVIANLNQSQVLSLGLVDGRNIWKTNLANALKIAQTAVQAVGSERVFIAPSCSLLHAPVTLRFEKRLSSKHAELFDWLAYSEEKCKEVHTLAHALNHGVDSVKAELADNARSIEARRTSAHTTNSAVRQRLEAIEPEQLRRRSVFPERQIKQHGAHPLPAFPTTTIGSFPQTKEIRVARAKFTKGEIDAVAYNEFIKQEIAYCVEEQEKLNIDVLVHGEAERNDMVAYFGERLEGYIFSENGWIASYGSRCVRPPIIFGDVHRVNPMTITETVYAQSLTSKPMKGMLTGPVTCLQWSFVRDDIPRSVVCTQLALAIRDEVVDLEKAGIIHIQVDEPAIREGLPLRAVDFDFYLQWAVDAFLLSTTGVNDTTVIHTHMCYSDFQDIFQAIVRMDADVLTIENSKSDMRILGAFSTHGYNAEIGPGVFDIHSPRVPSVHEMKERADAMLQYIPRRNLWINPDCGLKTRGWKEVRESLTNMVAVAEALRASDATHWLYPPQLPIDFLPLAQTTNHHADHITAMAMNPARGDKRASSSSSRSTKLILRSVLALGLVLSCVSAVKREDFKTCAQSGFCTRNRAYADLAKESPNWTSPYQLNPSTLRLSKGVLSGDLTNTQEDVQPSPRPGLAFELHLLDNDAVRVRINERDPIHPRYDGVQDTVLIKPYGMAQEDTYQRISKDDSGVLTVQYGTQNQNMIKVSSAPFKIEFLANGVPTVLLNEEGLLRFERLRTKQQEQEQEQEGTDENKLVDQDGASKAGEIKIEKSAVEQKLEENMWEEKFKEFTDSKPRGPESFGMDITFSGINHVYGIPEHASSLSLKATKGQDAPYSEPYRLYNLDVFEYETDNPMALYGSIPFMLGHSKNNTAAVFWMNAAETWIDVEKSAEDKNGGILSWIKSKKGTSVPTTKTHWISEAGVLDLFVFLGPTQRDIFRQYSSLVGTTALPQAFSIAYHQCRWNYNNQQDVAEVDAGFDEHDIPYDVLWLDIEHTNGKRYFTWDDAKFPSPSDMQQSLGAKGRKMVTIIDPHIKKDGDYHVSKEGAELDVYIKNKDGDSDFDGWCWPGSSQWIDFYNPKARDWWASLFSYDRYKSSTKDLFTWNDMNEPSVFSGPEITIPKDVIHYGKVEHRNVHNLYGTMFHSATAQGLTQRNETNQRPFVLSRAFFAGTQRFGAIWTGDNLATWEHLEIASPMLLTIGLSGIPFSGADVGGFFGNPEPELLTRWYQAGIYYPFFRAHAHLDSRRREPWLFGEPYTTQIREAVRSRYALLPFWYTLFQESSIDGMPIIRPMFTEFPEDEAVFGMDDQYMVGDALLVKPVTKPGVTRSSVYFAGNEKWFDIKDYSVEQGPGVKEVDSPANKIPVYQRAGTIIPRRERPRRSSKAMENDPFTLVIALDSKGEATGRIYLDDGETFNYEQGDYILREFNVANGVLRSRDLRTAGTGRASEFVQRVGALRIERLVILGSTKPLKNADCAASPVGGSYVCTVKEPQVAIGESFEVQFIAL</sequence>
<dbReference type="InterPro" id="IPR033403">
    <property type="entry name" value="DUF5110"/>
</dbReference>
<evidence type="ECO:0000259" key="17">
    <source>
        <dbReference type="Pfam" id="PF01717"/>
    </source>
</evidence>
<evidence type="ECO:0000256" key="11">
    <source>
        <dbReference type="ARBA" id="ARBA00022801"/>
    </source>
</evidence>
<keyword evidence="13" id="KW-0486">Methionine biosynthesis</keyword>
<keyword evidence="10" id="KW-0479">Metal-binding</keyword>
<dbReference type="InterPro" id="IPR011013">
    <property type="entry name" value="Gal_mutarotase_sf_dom"/>
</dbReference>
<dbReference type="CDD" id="cd06603">
    <property type="entry name" value="GH31_GANC_GANAB_alpha"/>
    <property type="match status" value="1"/>
</dbReference>
<evidence type="ECO:0000256" key="8">
    <source>
        <dbReference type="ARBA" id="ARBA00022605"/>
    </source>
</evidence>
<dbReference type="FunFam" id="3.20.20.80:FF:000039">
    <property type="entry name" value="Glucosidase, alpha neutral C"/>
    <property type="match status" value="1"/>
</dbReference>
<evidence type="ECO:0000256" key="5">
    <source>
        <dbReference type="ARBA" id="ARBA00009553"/>
    </source>
</evidence>
<dbReference type="FunFam" id="3.20.20.80:FF:000046">
    <property type="entry name" value="Glucosidase alpha, neutral C"/>
    <property type="match status" value="1"/>
</dbReference>
<keyword evidence="14" id="KW-0326">Glycosidase</keyword>
<name>A0A9P8CYN4_MORAP</name>
<dbReference type="InterPro" id="IPR048395">
    <property type="entry name" value="Glyco_hydro_31_C"/>
</dbReference>
<dbReference type="CDD" id="cd03311">
    <property type="entry name" value="CIMS_C_terminal_like"/>
    <property type="match status" value="1"/>
</dbReference>
<comment type="cofactor">
    <cofactor evidence="1">
        <name>Zn(2+)</name>
        <dbReference type="ChEBI" id="CHEBI:29105"/>
    </cofactor>
</comment>
<dbReference type="SUPFAM" id="SSF51445">
    <property type="entry name" value="(Trans)glycosidases"/>
    <property type="match status" value="1"/>
</dbReference>